<dbReference type="HOGENOM" id="CLU_2704913_0_0_1"/>
<proteinExistence type="predicted"/>
<reference evidence="1" key="1">
    <citation type="submission" date="2011-06" db="EMBL/GenBank/DDBJ databases">
        <title>The Genome Sequence of Fusarium oxysporum Fo47.</title>
        <authorList>
            <consortium name="The Broad Institute Genome Sequencing Platform"/>
            <person name="Ma L.-J."/>
            <person name="Gale L.R."/>
            <person name="Schwartz D.C."/>
            <person name="Zhou S."/>
            <person name="Corby-Kistler H."/>
            <person name="Young S.K."/>
            <person name="Zeng Q."/>
            <person name="Gargeya S."/>
            <person name="Fitzgerald M."/>
            <person name="Haas B."/>
            <person name="Abouelleil A."/>
            <person name="Alvarado L."/>
            <person name="Arachchi H.M."/>
            <person name="Berlin A."/>
            <person name="Brown A."/>
            <person name="Chapman S.B."/>
            <person name="Chen Z."/>
            <person name="Dunbar C."/>
            <person name="Freedman E."/>
            <person name="Gearin G."/>
            <person name="Gellesch M."/>
            <person name="Goldberg J."/>
            <person name="Griggs A."/>
            <person name="Gujja S."/>
            <person name="Heiman D."/>
            <person name="Howarth C."/>
            <person name="Larson L."/>
            <person name="Lui A."/>
            <person name="MacDonald P.J.P."/>
            <person name="Mehta T."/>
            <person name="Montmayeur A."/>
            <person name="Murphy C."/>
            <person name="Neiman D."/>
            <person name="Pearson M."/>
            <person name="Priest M."/>
            <person name="Roberts A."/>
            <person name="Saif S."/>
            <person name="Shea T."/>
            <person name="Shenoy N."/>
            <person name="Sisk P."/>
            <person name="Stolte C."/>
            <person name="Sykes S."/>
            <person name="Wortman J."/>
            <person name="Nusbaum C."/>
            <person name="Birren B."/>
        </authorList>
    </citation>
    <scope>NUCLEOTIDE SEQUENCE [LARGE SCALE GENOMIC DNA]</scope>
    <source>
        <strain evidence="1">Fo47</strain>
    </source>
</reference>
<evidence type="ECO:0000313" key="1">
    <source>
        <dbReference type="EMBL" id="EWZ38530.1"/>
    </source>
</evidence>
<gene>
    <name evidence="1" type="ORF">FOZG_10112</name>
</gene>
<accession>W9K9A2</accession>
<reference evidence="1" key="2">
    <citation type="submission" date="2012-06" db="EMBL/GenBank/DDBJ databases">
        <title>Annotation of the Genome Sequence of Fusarium oxysporum Fo47.</title>
        <authorList>
            <consortium name="The Broad Institute Genomics Platform"/>
            <person name="Ma L.-J."/>
            <person name="Corby-Kistler H."/>
            <person name="Broz K."/>
            <person name="Gale L.R."/>
            <person name="Jonkers W."/>
            <person name="O'Donnell K."/>
            <person name="Ploetz R."/>
            <person name="Steinberg C."/>
            <person name="Schwartz D.C."/>
            <person name="VanEtten H."/>
            <person name="Zhou S."/>
            <person name="Young S.K."/>
            <person name="Zeng Q."/>
            <person name="Gargeya S."/>
            <person name="Fitzgerald M."/>
            <person name="Abouelleil A."/>
            <person name="Alvarado L."/>
            <person name="Chapman S.B."/>
            <person name="Gainer-Dewar J."/>
            <person name="Goldberg J."/>
            <person name="Griggs A."/>
            <person name="Gujja S."/>
            <person name="Hansen M."/>
            <person name="Howarth C."/>
            <person name="Imamovic A."/>
            <person name="Ireland A."/>
            <person name="Larimer J."/>
            <person name="McCowan C."/>
            <person name="Murphy C."/>
            <person name="Pearson M."/>
            <person name="Poon T.W."/>
            <person name="Priest M."/>
            <person name="Roberts A."/>
            <person name="Saif S."/>
            <person name="Shea T."/>
            <person name="Sykes S."/>
            <person name="Wortman J."/>
            <person name="Nusbaum C."/>
            <person name="Birren B."/>
        </authorList>
    </citation>
    <scope>NUCLEOTIDE SEQUENCE</scope>
    <source>
        <strain evidence="1">Fo47</strain>
    </source>
</reference>
<name>W9K9A2_FUSOX</name>
<dbReference type="Proteomes" id="UP000030766">
    <property type="component" value="Unassembled WGS sequence"/>
</dbReference>
<dbReference type="EMBL" id="JH717901">
    <property type="protein sequence ID" value="EWZ38530.1"/>
    <property type="molecule type" value="Genomic_DNA"/>
</dbReference>
<sequence length="73" mass="8475">MNYLSESKMHPRLIFSHESVVESHSNVSFVSHVDRITMHANFQRLVDTLQIDILKRRLPLRILHSQTHSLLGG</sequence>
<organism evidence="1">
    <name type="scientific">Fusarium oxysporum Fo47</name>
    <dbReference type="NCBI Taxonomy" id="660027"/>
    <lineage>
        <taxon>Eukaryota</taxon>
        <taxon>Fungi</taxon>
        <taxon>Dikarya</taxon>
        <taxon>Ascomycota</taxon>
        <taxon>Pezizomycotina</taxon>
        <taxon>Sordariomycetes</taxon>
        <taxon>Hypocreomycetidae</taxon>
        <taxon>Hypocreales</taxon>
        <taxon>Nectriaceae</taxon>
        <taxon>Fusarium</taxon>
        <taxon>Fusarium oxysporum species complex</taxon>
    </lineage>
</organism>
<dbReference type="AlphaFoldDB" id="W9K9A2"/>
<protein>
    <submittedName>
        <fullName evidence="1">Uncharacterized protein</fullName>
    </submittedName>
</protein>
<dbReference type="VEuPathDB" id="FungiDB:FOZG_10112"/>